<reference evidence="2 3" key="1">
    <citation type="submission" date="2019-09" db="EMBL/GenBank/DDBJ databases">
        <title>The hologenome of the rock-dwelling lichen Lasallia pustulata.</title>
        <authorList>
            <person name="Greshake Tzovaras B."/>
            <person name="Segers F."/>
            <person name="Bicker A."/>
            <person name="Dal Grande F."/>
            <person name="Otte J."/>
            <person name="Hankeln T."/>
            <person name="Schmitt I."/>
            <person name="Ebersberger I."/>
        </authorList>
    </citation>
    <scope>NUCLEOTIDE SEQUENCE [LARGE SCALE GENOMIC DNA]</scope>
    <source>
        <strain evidence="2">A1-1</strain>
    </source>
</reference>
<comment type="caution">
    <text evidence="2">The sequence shown here is derived from an EMBL/GenBank/DDBJ whole genome shotgun (WGS) entry which is preliminary data.</text>
</comment>
<dbReference type="AlphaFoldDB" id="A0A5M8PD36"/>
<accession>A0A5M8PD36</accession>
<feature type="chain" id="PRO_5024318089" evidence="1">
    <location>
        <begin position="19"/>
        <end position="166"/>
    </location>
</feature>
<sequence>MRKLTGHIILMRMPNCLSTFCVTFDAVSFQFFDDNSKGHDYALYLEFLEEAKYFQISRLETWLKDQTYLQAMKIAYSAVELEGADGFDEITKTDMEVEYHPVWRTKRVYICPRSIDVHRGNPLACGRSCRNAQGNAEDEYEDEEVLKTLVIRKRTVFDQHICVAGR</sequence>
<feature type="signal peptide" evidence="1">
    <location>
        <begin position="1"/>
        <end position="18"/>
    </location>
</feature>
<evidence type="ECO:0000256" key="1">
    <source>
        <dbReference type="SAM" id="SignalP"/>
    </source>
</evidence>
<organism evidence="2 3">
    <name type="scientific">Lasallia pustulata</name>
    <dbReference type="NCBI Taxonomy" id="136370"/>
    <lineage>
        <taxon>Eukaryota</taxon>
        <taxon>Fungi</taxon>
        <taxon>Dikarya</taxon>
        <taxon>Ascomycota</taxon>
        <taxon>Pezizomycotina</taxon>
        <taxon>Lecanoromycetes</taxon>
        <taxon>OSLEUM clade</taxon>
        <taxon>Umbilicariomycetidae</taxon>
        <taxon>Umbilicariales</taxon>
        <taxon>Umbilicariaceae</taxon>
        <taxon>Lasallia</taxon>
    </lineage>
</organism>
<protein>
    <submittedName>
        <fullName evidence="2">Uncharacterized protein</fullName>
    </submittedName>
</protein>
<name>A0A5M8PD36_9LECA</name>
<proteinExistence type="predicted"/>
<keyword evidence="1" id="KW-0732">Signal</keyword>
<evidence type="ECO:0000313" key="3">
    <source>
        <dbReference type="Proteomes" id="UP000324767"/>
    </source>
</evidence>
<evidence type="ECO:0000313" key="2">
    <source>
        <dbReference type="EMBL" id="KAA6407191.1"/>
    </source>
</evidence>
<gene>
    <name evidence="2" type="ORF">FRX48_08993</name>
</gene>
<dbReference type="Proteomes" id="UP000324767">
    <property type="component" value="Unassembled WGS sequence"/>
</dbReference>
<dbReference type="OrthoDB" id="2414723at2759"/>
<dbReference type="EMBL" id="VXIT01000019">
    <property type="protein sequence ID" value="KAA6407191.1"/>
    <property type="molecule type" value="Genomic_DNA"/>
</dbReference>